<gene>
    <name evidence="1" type="ORF">ECRASSUSDP1_LOCUS23814</name>
</gene>
<dbReference type="Proteomes" id="UP001295684">
    <property type="component" value="Unassembled WGS sequence"/>
</dbReference>
<protein>
    <submittedName>
        <fullName evidence="1">Uncharacterized protein</fullName>
    </submittedName>
</protein>
<comment type="caution">
    <text evidence="1">The sequence shown here is derived from an EMBL/GenBank/DDBJ whole genome shotgun (WGS) entry which is preliminary data.</text>
</comment>
<dbReference type="AlphaFoldDB" id="A0AAD2D7I1"/>
<evidence type="ECO:0000313" key="2">
    <source>
        <dbReference type="Proteomes" id="UP001295684"/>
    </source>
</evidence>
<name>A0AAD2D7I1_EUPCR</name>
<sequence length="262" mass="30630">MADDQNPFCFEPKYSSIDNIQNPEIPQYEIIGTSKALEAHRVGDSDSLFGVSEDFTERDTQKKETHHILESKDCSNILVKEKTHNAEDSYAQISEIPLTKLSWPKPASKEVNQKSNKNSFTRWGKKEDKVLFRKIREMEKEGIFALDELLRLDPNTDLIHQKGLQELCERSGWLKASPEKLIARIQKISKFEFSFREIKNLKKILRRDYKYQNIDYEKVIDEFPGKTMAALQSLCMNLKESYFQKNLTVFRKDHNKSTQKDS</sequence>
<evidence type="ECO:0000313" key="1">
    <source>
        <dbReference type="EMBL" id="CAI2382343.1"/>
    </source>
</evidence>
<keyword evidence="2" id="KW-1185">Reference proteome</keyword>
<proteinExistence type="predicted"/>
<organism evidence="1 2">
    <name type="scientific">Euplotes crassus</name>
    <dbReference type="NCBI Taxonomy" id="5936"/>
    <lineage>
        <taxon>Eukaryota</taxon>
        <taxon>Sar</taxon>
        <taxon>Alveolata</taxon>
        <taxon>Ciliophora</taxon>
        <taxon>Intramacronucleata</taxon>
        <taxon>Spirotrichea</taxon>
        <taxon>Hypotrichia</taxon>
        <taxon>Euplotida</taxon>
        <taxon>Euplotidae</taxon>
        <taxon>Moneuplotes</taxon>
    </lineage>
</organism>
<accession>A0AAD2D7I1</accession>
<reference evidence="1" key="1">
    <citation type="submission" date="2023-07" db="EMBL/GenBank/DDBJ databases">
        <authorList>
            <consortium name="AG Swart"/>
            <person name="Singh M."/>
            <person name="Singh A."/>
            <person name="Seah K."/>
            <person name="Emmerich C."/>
        </authorList>
    </citation>
    <scope>NUCLEOTIDE SEQUENCE</scope>
    <source>
        <strain evidence="1">DP1</strain>
    </source>
</reference>
<dbReference type="EMBL" id="CAMPGE010024512">
    <property type="protein sequence ID" value="CAI2382343.1"/>
    <property type="molecule type" value="Genomic_DNA"/>
</dbReference>